<dbReference type="EMBL" id="OX596110">
    <property type="protein sequence ID" value="CAN0315640.1"/>
    <property type="molecule type" value="Genomic_DNA"/>
</dbReference>
<reference evidence="1" key="1">
    <citation type="submission" date="2023-05" db="EMBL/GenBank/DDBJ databases">
        <authorList>
            <consortium name="ELIXIR-Norway"/>
        </authorList>
    </citation>
    <scope>NUCLEOTIDE SEQUENCE</scope>
</reference>
<reference evidence="1" key="2">
    <citation type="submission" date="2025-03" db="EMBL/GenBank/DDBJ databases">
        <authorList>
            <consortium name="ELIXIR-Norway"/>
            <consortium name="Elixir Norway"/>
        </authorList>
    </citation>
    <scope>NUCLEOTIDE SEQUENCE</scope>
</reference>
<sequence length="61" mass="6752">MSSLAVLVSSLGTKEPRKVEGKYFLPDTSYIASAFIICSFVLLMTLSSTYIRMQVITQNNS</sequence>
<evidence type="ECO:0000313" key="2">
    <source>
        <dbReference type="Proteomes" id="UP001162501"/>
    </source>
</evidence>
<feature type="non-terminal residue" evidence="1">
    <location>
        <position position="61"/>
    </location>
</feature>
<proteinExistence type="predicted"/>
<gene>
    <name evidence="1" type="ORF">MRATA1EN22A_LOCUS15480</name>
</gene>
<organism evidence="1 2">
    <name type="scientific">Rangifer tarandus platyrhynchus</name>
    <name type="common">Svalbard reindeer</name>
    <dbReference type="NCBI Taxonomy" id="3082113"/>
    <lineage>
        <taxon>Eukaryota</taxon>
        <taxon>Metazoa</taxon>
        <taxon>Chordata</taxon>
        <taxon>Craniata</taxon>
        <taxon>Vertebrata</taxon>
        <taxon>Euteleostomi</taxon>
        <taxon>Mammalia</taxon>
        <taxon>Eutheria</taxon>
        <taxon>Laurasiatheria</taxon>
        <taxon>Artiodactyla</taxon>
        <taxon>Ruminantia</taxon>
        <taxon>Pecora</taxon>
        <taxon>Cervidae</taxon>
        <taxon>Odocoileinae</taxon>
        <taxon>Rangifer</taxon>
    </lineage>
</organism>
<protein>
    <submittedName>
        <fullName evidence="1">Uncharacterized protein</fullName>
    </submittedName>
</protein>
<name>A0AC59Z8Q4_RANTA</name>
<dbReference type="Proteomes" id="UP001162501">
    <property type="component" value="Chromosome 26"/>
</dbReference>
<accession>A0AC59Z8Q4</accession>
<evidence type="ECO:0000313" key="1">
    <source>
        <dbReference type="EMBL" id="CAN0315640.1"/>
    </source>
</evidence>